<reference evidence="2" key="2">
    <citation type="submission" date="2016-02" db="EMBL/GenBank/DDBJ databases">
        <title>Draft genome sequence of five rapidly growing Mycobacterium species.</title>
        <authorList>
            <person name="Katahira K."/>
            <person name="Gotou Y."/>
            <person name="Iida K."/>
            <person name="Ogura Y."/>
            <person name="Hayashi T."/>
        </authorList>
    </citation>
    <scope>NUCLEOTIDE SEQUENCE [LARGE SCALE GENOMIC DNA]</scope>
    <source>
        <strain evidence="2">JCM15654</strain>
    </source>
</reference>
<name>A0A100W095_9MYCO</name>
<reference evidence="2" key="1">
    <citation type="journal article" date="2016" name="Genome Announc.">
        <title>Draft Genome Sequences of Five Rapidly Growing Mycobacterium Species, M. thermoresistibile, M. fortuitum subsp. acetamidolyticum, M. canariasense, M. brisbanense, and M. novocastrense.</title>
        <authorList>
            <person name="Katahira K."/>
            <person name="Ogura Y."/>
            <person name="Gotoh Y."/>
            <person name="Hayashi T."/>
        </authorList>
    </citation>
    <scope>NUCLEOTIDE SEQUENCE [LARGE SCALE GENOMIC DNA]</scope>
    <source>
        <strain evidence="2">JCM15654</strain>
    </source>
</reference>
<organism evidence="1 2">
    <name type="scientific">Mycolicibacterium brisbanense</name>
    <dbReference type="NCBI Taxonomy" id="146020"/>
    <lineage>
        <taxon>Bacteria</taxon>
        <taxon>Bacillati</taxon>
        <taxon>Actinomycetota</taxon>
        <taxon>Actinomycetes</taxon>
        <taxon>Mycobacteriales</taxon>
        <taxon>Mycobacteriaceae</taxon>
        <taxon>Mycolicibacterium</taxon>
    </lineage>
</organism>
<protein>
    <submittedName>
        <fullName evidence="1">Uncharacterized protein</fullName>
    </submittedName>
</protein>
<gene>
    <name evidence="1" type="ORF">RMCB_3362</name>
</gene>
<proteinExistence type="predicted"/>
<comment type="caution">
    <text evidence="1">The sequence shown here is derived from an EMBL/GenBank/DDBJ whole genome shotgun (WGS) entry which is preliminary data.</text>
</comment>
<keyword evidence="2" id="KW-1185">Reference proteome</keyword>
<dbReference type="AlphaFoldDB" id="A0A100W095"/>
<dbReference type="EMBL" id="BCSX01000028">
    <property type="protein sequence ID" value="GAS89266.1"/>
    <property type="molecule type" value="Genomic_DNA"/>
</dbReference>
<accession>A0A100W095</accession>
<dbReference type="STRING" id="146020.RMCB_3362"/>
<sequence length="73" mass="8241">MAVVARALPRAVPIAIPATRPHPITDRSRRIMAAVRAWLLAPALIAKPQPEYHRPHRLDFIEDAAMGREMLRL</sequence>
<dbReference type="Proteomes" id="UP000069620">
    <property type="component" value="Unassembled WGS sequence"/>
</dbReference>
<evidence type="ECO:0000313" key="2">
    <source>
        <dbReference type="Proteomes" id="UP000069620"/>
    </source>
</evidence>
<evidence type="ECO:0000313" key="1">
    <source>
        <dbReference type="EMBL" id="GAS89266.1"/>
    </source>
</evidence>